<comment type="caution">
    <text evidence="1">The sequence shown here is derived from an EMBL/GenBank/DDBJ whole genome shotgun (WGS) entry which is preliminary data.</text>
</comment>
<proteinExistence type="predicted"/>
<name>A0ACA9UFS2_BIOOC</name>
<dbReference type="EMBL" id="CADEHS020000474">
    <property type="protein sequence ID" value="CAG9952131.1"/>
    <property type="molecule type" value="Genomic_DNA"/>
</dbReference>
<dbReference type="Proteomes" id="UP000836387">
    <property type="component" value="Unassembled WGS sequence"/>
</dbReference>
<evidence type="ECO:0000313" key="1">
    <source>
        <dbReference type="EMBL" id="CAG9952131.1"/>
    </source>
</evidence>
<gene>
    <name evidence="1" type="ORF">CRV2_00021543</name>
</gene>
<protein>
    <submittedName>
        <fullName evidence="1">Uncharacterized protein</fullName>
    </submittedName>
</protein>
<reference evidence="1" key="1">
    <citation type="submission" date="2020-04" db="EMBL/GenBank/DDBJ databases">
        <authorList>
            <person name="Broberg M."/>
        </authorList>
    </citation>
    <scope>NUCLEOTIDE SEQUENCE</scope>
</reference>
<reference evidence="1" key="2">
    <citation type="submission" date="2021-10" db="EMBL/GenBank/DDBJ databases">
        <authorList>
            <person name="Piombo E."/>
        </authorList>
    </citation>
    <scope>NUCLEOTIDE SEQUENCE</scope>
</reference>
<keyword evidence="2" id="KW-1185">Reference proteome</keyword>
<sequence>MEKQASQSSALVRKRSADMALMPPPPQVKKIKRPKKILDEDSYTEALSQIIARDFFPGLLETGNETRVPRCLGIKDPAWISSAGRRLHQVMTPGRAKQTPPRSTRRFDGGQTPTTYVGDTPGSVASTTVTDSRLKIDTNISLTKFQEIYTSEDNESFYKLVDKHNQKRADKQMIKQREVEDKLSQTRSLTDDGFKKDRLAIKDSDDRPARPDSWNAAPKNTLMFTAEGVDDGRRTVAQKAGSSISGTSKDYSSSIRAAVAGRPRQPIKIVGFDGGETPRVNGYAFVDDEDDEELPDEQPPVINLGPGDSNNPFKLQEQRKRETLHERMVERIGEIEQGSITAWFYGESRQYSSAKIP</sequence>
<accession>A0ACA9UFS2</accession>
<evidence type="ECO:0000313" key="2">
    <source>
        <dbReference type="Proteomes" id="UP000836387"/>
    </source>
</evidence>
<organism evidence="1 2">
    <name type="scientific">Clonostachys rosea f. rosea IK726</name>
    <dbReference type="NCBI Taxonomy" id="1349383"/>
    <lineage>
        <taxon>Eukaryota</taxon>
        <taxon>Fungi</taxon>
        <taxon>Dikarya</taxon>
        <taxon>Ascomycota</taxon>
        <taxon>Pezizomycotina</taxon>
        <taxon>Sordariomycetes</taxon>
        <taxon>Hypocreomycetidae</taxon>
        <taxon>Hypocreales</taxon>
        <taxon>Bionectriaceae</taxon>
        <taxon>Clonostachys</taxon>
    </lineage>
</organism>